<evidence type="ECO:0000313" key="1">
    <source>
        <dbReference type="EMBL" id="RHN81271.1"/>
    </source>
</evidence>
<dbReference type="EMBL" id="PSQE01000001">
    <property type="protein sequence ID" value="RHN81271.1"/>
    <property type="molecule type" value="Genomic_DNA"/>
</dbReference>
<dbReference type="Proteomes" id="UP000265566">
    <property type="component" value="Chromosome 1"/>
</dbReference>
<dbReference type="Pfam" id="PF04578">
    <property type="entry name" value="DUF594"/>
    <property type="match status" value="1"/>
</dbReference>
<evidence type="ECO:0000313" key="2">
    <source>
        <dbReference type="Proteomes" id="UP000265566"/>
    </source>
</evidence>
<evidence type="ECO:0008006" key="3">
    <source>
        <dbReference type="Google" id="ProtNLM"/>
    </source>
</evidence>
<name>A0A396JWT5_MEDTR</name>
<accession>A0A396JWT5</accession>
<dbReference type="Gramene" id="rna5287">
    <property type="protein sequence ID" value="RHN81271.1"/>
    <property type="gene ID" value="gene5287"/>
</dbReference>
<dbReference type="PANTHER" id="PTHR31325">
    <property type="entry name" value="OS01G0798800 PROTEIN-RELATED"/>
    <property type="match status" value="1"/>
</dbReference>
<gene>
    <name evidence="1" type="ORF">MtrunA17_Chr1g0197211</name>
</gene>
<dbReference type="AlphaFoldDB" id="A0A396JWT5"/>
<comment type="caution">
    <text evidence="1">The sequence shown here is derived from an EMBL/GenBank/DDBJ whole genome shotgun (WGS) entry which is preliminary data.</text>
</comment>
<dbReference type="InterPro" id="IPR007658">
    <property type="entry name" value="DUF594"/>
</dbReference>
<protein>
    <recommendedName>
        <fullName evidence="3">DUF4220 domain-containing protein</fullName>
    </recommendedName>
</protein>
<sequence length="244" mass="28024">MEKSKEATDVRACKKLCSQKGDQVLDKWNCHVQDINRSIREVEFDQSILLWHIATDLCNSSDDNEPQNLNPATLQSRYTSQLLSDYMIYLLVICPFLLPNGIGQIRFEDTCAEVGELLKERKYIKERSQVCKMILRVNTSIPPSEVKGDRSKSVLFDACRLAKSLQSLETEENWSKEQKWEMISHVWVEMLCHAASQCRGLHHARQLSQGGELLTHVWLLMAHLGITEQFQISKGHVRAKLKLS</sequence>
<reference evidence="2" key="1">
    <citation type="journal article" date="2018" name="Nat. Plants">
        <title>Whole-genome landscape of Medicago truncatula symbiotic genes.</title>
        <authorList>
            <person name="Pecrix Y."/>
            <person name="Staton S.E."/>
            <person name="Sallet E."/>
            <person name="Lelandais-Briere C."/>
            <person name="Moreau S."/>
            <person name="Carrere S."/>
            <person name="Blein T."/>
            <person name="Jardinaud M.F."/>
            <person name="Latrasse D."/>
            <person name="Zouine M."/>
            <person name="Zahm M."/>
            <person name="Kreplak J."/>
            <person name="Mayjonade B."/>
            <person name="Satge C."/>
            <person name="Perez M."/>
            <person name="Cauet S."/>
            <person name="Marande W."/>
            <person name="Chantry-Darmon C."/>
            <person name="Lopez-Roques C."/>
            <person name="Bouchez O."/>
            <person name="Berard A."/>
            <person name="Debelle F."/>
            <person name="Munos S."/>
            <person name="Bendahmane A."/>
            <person name="Berges H."/>
            <person name="Niebel A."/>
            <person name="Buitink J."/>
            <person name="Frugier F."/>
            <person name="Benhamed M."/>
            <person name="Crespi M."/>
            <person name="Gouzy J."/>
            <person name="Gamas P."/>
        </authorList>
    </citation>
    <scope>NUCLEOTIDE SEQUENCE [LARGE SCALE GENOMIC DNA]</scope>
    <source>
        <strain evidence="2">cv. Jemalong A17</strain>
    </source>
</reference>
<organism evidence="1 2">
    <name type="scientific">Medicago truncatula</name>
    <name type="common">Barrel medic</name>
    <name type="synonym">Medicago tribuloides</name>
    <dbReference type="NCBI Taxonomy" id="3880"/>
    <lineage>
        <taxon>Eukaryota</taxon>
        <taxon>Viridiplantae</taxon>
        <taxon>Streptophyta</taxon>
        <taxon>Embryophyta</taxon>
        <taxon>Tracheophyta</taxon>
        <taxon>Spermatophyta</taxon>
        <taxon>Magnoliopsida</taxon>
        <taxon>eudicotyledons</taxon>
        <taxon>Gunneridae</taxon>
        <taxon>Pentapetalae</taxon>
        <taxon>rosids</taxon>
        <taxon>fabids</taxon>
        <taxon>Fabales</taxon>
        <taxon>Fabaceae</taxon>
        <taxon>Papilionoideae</taxon>
        <taxon>50 kb inversion clade</taxon>
        <taxon>NPAAA clade</taxon>
        <taxon>Hologalegina</taxon>
        <taxon>IRL clade</taxon>
        <taxon>Trifolieae</taxon>
        <taxon>Medicago</taxon>
    </lineage>
</organism>
<proteinExistence type="predicted"/>